<evidence type="ECO:0000256" key="1">
    <source>
        <dbReference type="ARBA" id="ARBA00022741"/>
    </source>
</evidence>
<dbReference type="Gene3D" id="3.40.50.300">
    <property type="entry name" value="P-loop containing nucleotide triphosphate hydrolases"/>
    <property type="match status" value="1"/>
</dbReference>
<dbReference type="Gene3D" id="1.10.10.10">
    <property type="entry name" value="Winged helix-like DNA-binding domain superfamily/Winged helix DNA-binding domain"/>
    <property type="match status" value="1"/>
</dbReference>
<name>A0A8J3ZUX4_9ACTN</name>
<evidence type="ECO:0000313" key="5">
    <source>
        <dbReference type="Proteomes" id="UP000635606"/>
    </source>
</evidence>
<dbReference type="GO" id="GO:0004016">
    <property type="term" value="F:adenylate cyclase activity"/>
    <property type="evidence" value="ECO:0007669"/>
    <property type="project" value="TreeGrafter"/>
</dbReference>
<accession>A0A8J3ZUX4</accession>
<evidence type="ECO:0000256" key="2">
    <source>
        <dbReference type="ARBA" id="ARBA00022840"/>
    </source>
</evidence>
<organism evidence="4 5">
    <name type="scientific">Virgisporangium ochraceum</name>
    <dbReference type="NCBI Taxonomy" id="65505"/>
    <lineage>
        <taxon>Bacteria</taxon>
        <taxon>Bacillati</taxon>
        <taxon>Actinomycetota</taxon>
        <taxon>Actinomycetes</taxon>
        <taxon>Micromonosporales</taxon>
        <taxon>Micromonosporaceae</taxon>
        <taxon>Virgisporangium</taxon>
    </lineage>
</organism>
<dbReference type="InterPro" id="IPR000792">
    <property type="entry name" value="Tscrpt_reg_LuxR_C"/>
</dbReference>
<dbReference type="AlphaFoldDB" id="A0A8J3ZUX4"/>
<dbReference type="CDD" id="cd06170">
    <property type="entry name" value="LuxR_C_like"/>
    <property type="match status" value="1"/>
</dbReference>
<dbReference type="SMART" id="SM00382">
    <property type="entry name" value="AAA"/>
    <property type="match status" value="1"/>
</dbReference>
<dbReference type="GO" id="GO:0003677">
    <property type="term" value="F:DNA binding"/>
    <property type="evidence" value="ECO:0007669"/>
    <property type="project" value="InterPro"/>
</dbReference>
<dbReference type="InterPro" id="IPR036388">
    <property type="entry name" value="WH-like_DNA-bd_sf"/>
</dbReference>
<evidence type="ECO:0000313" key="4">
    <source>
        <dbReference type="EMBL" id="GIJ70111.1"/>
    </source>
</evidence>
<dbReference type="Pfam" id="PF00196">
    <property type="entry name" value="GerE"/>
    <property type="match status" value="1"/>
</dbReference>
<keyword evidence="1" id="KW-0547">Nucleotide-binding</keyword>
<dbReference type="PROSITE" id="PS50043">
    <property type="entry name" value="HTH_LUXR_2"/>
    <property type="match status" value="1"/>
</dbReference>
<dbReference type="InterPro" id="IPR003593">
    <property type="entry name" value="AAA+_ATPase"/>
</dbReference>
<proteinExistence type="predicted"/>
<dbReference type="Pfam" id="PF13191">
    <property type="entry name" value="AAA_16"/>
    <property type="match status" value="1"/>
</dbReference>
<dbReference type="PANTHER" id="PTHR16305:SF35">
    <property type="entry name" value="TRANSCRIPTIONAL ACTIVATOR DOMAIN"/>
    <property type="match status" value="1"/>
</dbReference>
<protein>
    <submittedName>
        <fullName evidence="4">Transcriptional regulator</fullName>
    </submittedName>
</protein>
<dbReference type="EMBL" id="BOPH01000072">
    <property type="protein sequence ID" value="GIJ70111.1"/>
    <property type="molecule type" value="Genomic_DNA"/>
</dbReference>
<keyword evidence="2" id="KW-0067">ATP-binding</keyword>
<dbReference type="Proteomes" id="UP000635606">
    <property type="component" value="Unassembled WGS sequence"/>
</dbReference>
<dbReference type="InterPro" id="IPR011990">
    <property type="entry name" value="TPR-like_helical_dom_sf"/>
</dbReference>
<dbReference type="InterPro" id="IPR016032">
    <property type="entry name" value="Sig_transdc_resp-reg_C-effctor"/>
</dbReference>
<dbReference type="PRINTS" id="PR00038">
    <property type="entry name" value="HTHLUXR"/>
</dbReference>
<dbReference type="SUPFAM" id="SSF52540">
    <property type="entry name" value="P-loop containing nucleoside triphosphate hydrolases"/>
    <property type="match status" value="1"/>
</dbReference>
<dbReference type="PANTHER" id="PTHR16305">
    <property type="entry name" value="TESTICULAR SOLUBLE ADENYLYL CYCLASE"/>
    <property type="match status" value="1"/>
</dbReference>
<dbReference type="InterPro" id="IPR041664">
    <property type="entry name" value="AAA_16"/>
</dbReference>
<dbReference type="InterPro" id="IPR027417">
    <property type="entry name" value="P-loop_NTPase"/>
</dbReference>
<gene>
    <name evidence="4" type="ORF">Voc01_050280</name>
</gene>
<dbReference type="SMART" id="SM00421">
    <property type="entry name" value="HTH_LUXR"/>
    <property type="match status" value="1"/>
</dbReference>
<dbReference type="Gene3D" id="1.25.40.10">
    <property type="entry name" value="Tetratricopeptide repeat domain"/>
    <property type="match status" value="1"/>
</dbReference>
<comment type="caution">
    <text evidence="4">The sequence shown here is derived from an EMBL/GenBank/DDBJ whole genome shotgun (WGS) entry which is preliminary data.</text>
</comment>
<evidence type="ECO:0000259" key="3">
    <source>
        <dbReference type="PROSITE" id="PS50043"/>
    </source>
</evidence>
<sequence>MLRGRAGAKDEISAILAGAAAGRGGALLLHGDPGIGRSALLRFAASEAVDFAVVELSPGDRVSTPFTSLRDRNLDPYARSIALLGAVRAGTARQPLLLCVDDAHDLDRDTLDVLGFLARRLDHERVAVIVTCEGAEPVLAGVPHHRLDPLDRDASRQVIDDLLPESGADLGPAIVAVAEGNPRALVDLARHARLTGAVPQTLPPDSHLRRHYRARLATLPGHTRWLLLLAAADPDLDAAELTRAALASGLEVTGLEPAERARLVAITSGEVVFPQPLARTVVYHEADPATRRAVHRTLAGVLTGSRKELRRNLHLAAASTGADATLAAALERTAGSDHGPASVALERAAALTPDPEAAARRLVAAAERAWLGGEPHRTKALLSRLPNDLVSGTAEFLAGELELTAGAARPAAKTLLRAAARLTERDRHRALAALQRAGVAACAAGDYTRYPEIARRVAALRQPGEPPAVELVFEQFAGQAALFQGRHGAAVGPLKRVFALATSLDDAAALTAASGAAILLGDDVRAGRLATRAAEVARSTGNRAVLPQALEFAAVAEFALGRYPAATSMLLEGLRAARETGQEDLVTTNLATLAVLAAISGDRPTCQLRVREVRSRPRAGLRATSMVEWALATLDLFEGHAAPALGRLRSVVRADGDLVLRVAAAPHYIEAAARSGDRVAARRAVDAFDPWASSTRSSGWLALAARNRALACFDDAEASEHFEAALGLHDAGFERARTELLFGERLRSSHQDSARRHLRSALEMFEVYDVGPWRDRAAAALRGVEGAGVRVEGNLTAQQLQIARMVADGATNQEVAARLFLSRRTVEYHLRNIYLRLGVRSRVELVRLVGD</sequence>
<dbReference type="GO" id="GO:0005737">
    <property type="term" value="C:cytoplasm"/>
    <property type="evidence" value="ECO:0007669"/>
    <property type="project" value="TreeGrafter"/>
</dbReference>
<feature type="domain" description="HTH luxR-type" evidence="3">
    <location>
        <begin position="788"/>
        <end position="851"/>
    </location>
</feature>
<reference evidence="4" key="1">
    <citation type="submission" date="2021-01" db="EMBL/GenBank/DDBJ databases">
        <title>Whole genome shotgun sequence of Virgisporangium ochraceum NBRC 16418.</title>
        <authorList>
            <person name="Komaki H."/>
            <person name="Tamura T."/>
        </authorList>
    </citation>
    <scope>NUCLEOTIDE SEQUENCE</scope>
    <source>
        <strain evidence="4">NBRC 16418</strain>
    </source>
</reference>
<keyword evidence="5" id="KW-1185">Reference proteome</keyword>
<dbReference type="GO" id="GO:0005524">
    <property type="term" value="F:ATP binding"/>
    <property type="evidence" value="ECO:0007669"/>
    <property type="project" value="UniProtKB-KW"/>
</dbReference>
<dbReference type="GO" id="GO:0006355">
    <property type="term" value="P:regulation of DNA-templated transcription"/>
    <property type="evidence" value="ECO:0007669"/>
    <property type="project" value="InterPro"/>
</dbReference>
<dbReference type="SUPFAM" id="SSF46894">
    <property type="entry name" value="C-terminal effector domain of the bipartite response regulators"/>
    <property type="match status" value="1"/>
</dbReference>
<dbReference type="PROSITE" id="PS00622">
    <property type="entry name" value="HTH_LUXR_1"/>
    <property type="match status" value="1"/>
</dbReference>